<keyword evidence="8 12" id="KW-0547">Nucleotide-binding</keyword>
<dbReference type="KEGG" id="mfv:Mfer_0877"/>
<organism evidence="13 14">
    <name type="scientific">Methanothermus fervidus (strain ATCC 43054 / DSM 2088 / JCM 10308 / V24 S)</name>
    <dbReference type="NCBI Taxonomy" id="523846"/>
    <lineage>
        <taxon>Archaea</taxon>
        <taxon>Methanobacteriati</taxon>
        <taxon>Methanobacteriota</taxon>
        <taxon>Methanomada group</taxon>
        <taxon>Methanobacteria</taxon>
        <taxon>Methanobacteriales</taxon>
        <taxon>Methanothermaceae</taxon>
        <taxon>Methanothermus</taxon>
    </lineage>
</organism>
<evidence type="ECO:0000256" key="12">
    <source>
        <dbReference type="HAMAP-Rule" id="MF_00234"/>
    </source>
</evidence>
<gene>
    <name evidence="12" type="primary">adkA</name>
    <name evidence="13" type="ordered locus">Mfer_0877</name>
</gene>
<evidence type="ECO:0000256" key="5">
    <source>
        <dbReference type="ARBA" id="ARBA00019926"/>
    </source>
</evidence>
<dbReference type="InterPro" id="IPR023477">
    <property type="entry name" value="Adenylate_kinase_AdkA"/>
</dbReference>
<evidence type="ECO:0000256" key="11">
    <source>
        <dbReference type="ARBA" id="ARBA00033336"/>
    </source>
</evidence>
<reference evidence="13 14" key="1">
    <citation type="journal article" date="2010" name="Stand. Genomic Sci.">
        <title>Complete genome sequence of Methanothermus fervidus type strain (V24S).</title>
        <authorList>
            <person name="Anderson I."/>
            <person name="Djao O.D."/>
            <person name="Misra M."/>
            <person name="Chertkov O."/>
            <person name="Nolan M."/>
            <person name="Lucas S."/>
            <person name="Lapidus A."/>
            <person name="Del Rio T.G."/>
            <person name="Tice H."/>
            <person name="Cheng J.F."/>
            <person name="Tapia R."/>
            <person name="Han C."/>
            <person name="Goodwin L."/>
            <person name="Pitluck S."/>
            <person name="Liolios K."/>
            <person name="Ivanova N."/>
            <person name="Mavromatis K."/>
            <person name="Mikhailova N."/>
            <person name="Pati A."/>
            <person name="Brambilla E."/>
            <person name="Chen A."/>
            <person name="Palaniappan K."/>
            <person name="Land M."/>
            <person name="Hauser L."/>
            <person name="Chang Y.J."/>
            <person name="Jeffries C.D."/>
            <person name="Sikorski J."/>
            <person name="Spring S."/>
            <person name="Rohde M."/>
            <person name="Eichinger K."/>
            <person name="Huber H."/>
            <person name="Wirth R."/>
            <person name="Goker M."/>
            <person name="Detter J.C."/>
            <person name="Woyke T."/>
            <person name="Bristow J."/>
            <person name="Eisen J.A."/>
            <person name="Markowitz V."/>
            <person name="Hugenholtz P."/>
            <person name="Klenk H.P."/>
            <person name="Kyrpides N.C."/>
        </authorList>
    </citation>
    <scope>NUCLEOTIDE SEQUENCE [LARGE SCALE GENOMIC DNA]</scope>
    <source>
        <strain evidence="14">ATCC 43054 / DSM 2088 / JCM 10308 / V24 S</strain>
    </source>
</reference>
<evidence type="ECO:0000256" key="7">
    <source>
        <dbReference type="ARBA" id="ARBA00022679"/>
    </source>
</evidence>
<dbReference type="GO" id="GO:0004017">
    <property type="term" value="F:AMP kinase activity"/>
    <property type="evidence" value="ECO:0007669"/>
    <property type="project" value="UniProtKB-UniRule"/>
</dbReference>
<evidence type="ECO:0000313" key="14">
    <source>
        <dbReference type="Proteomes" id="UP000002315"/>
    </source>
</evidence>
<dbReference type="EC" id="2.7.4.3" evidence="4 12"/>
<keyword evidence="9 12" id="KW-0418">Kinase</keyword>
<dbReference type="GO" id="GO:0005524">
    <property type="term" value="F:ATP binding"/>
    <property type="evidence" value="ECO:0007669"/>
    <property type="project" value="UniProtKB-UniRule"/>
</dbReference>
<dbReference type="OrthoDB" id="26198at2157"/>
<protein>
    <recommendedName>
        <fullName evidence="5 12">Adenylate kinase</fullName>
        <shortName evidence="12">AK</shortName>
        <ecNumber evidence="4 12">2.7.4.3</ecNumber>
    </recommendedName>
    <alternativeName>
        <fullName evidence="11 12">ATP-AMP transphosphorylase</fullName>
    </alternativeName>
</protein>
<proteinExistence type="inferred from homology"/>
<dbReference type="Proteomes" id="UP000002315">
    <property type="component" value="Chromosome"/>
</dbReference>
<dbReference type="Pfam" id="PF13207">
    <property type="entry name" value="AAA_17"/>
    <property type="match status" value="1"/>
</dbReference>
<feature type="binding site" evidence="12">
    <location>
        <begin position="8"/>
        <end position="16"/>
    </location>
    <ligand>
        <name>ATP</name>
        <dbReference type="ChEBI" id="CHEBI:30616"/>
    </ligand>
</feature>
<evidence type="ECO:0000256" key="4">
    <source>
        <dbReference type="ARBA" id="ARBA00012955"/>
    </source>
</evidence>
<dbReference type="AlphaFoldDB" id="E3GZE3"/>
<comment type="subcellular location">
    <subcellularLocation>
        <location evidence="2 12">Cytoplasm</location>
    </subcellularLocation>
</comment>
<evidence type="ECO:0000256" key="8">
    <source>
        <dbReference type="ARBA" id="ARBA00022741"/>
    </source>
</evidence>
<evidence type="ECO:0000256" key="9">
    <source>
        <dbReference type="ARBA" id="ARBA00022777"/>
    </source>
</evidence>
<keyword evidence="6 12" id="KW-0963">Cytoplasm</keyword>
<evidence type="ECO:0000256" key="2">
    <source>
        <dbReference type="ARBA" id="ARBA00004496"/>
    </source>
</evidence>
<dbReference type="Gene3D" id="3.40.50.300">
    <property type="entry name" value="P-loop containing nucleotide triphosphate hydrolases"/>
    <property type="match status" value="1"/>
</dbReference>
<name>E3GZE3_METFV</name>
<keyword evidence="10 12" id="KW-0067">ATP-binding</keyword>
<dbReference type="InterPro" id="IPR027417">
    <property type="entry name" value="P-loop_NTPase"/>
</dbReference>
<dbReference type="STRING" id="523846.Mfer_0877"/>
<sequence length="189" mass="21379">MKTVVITGVPGSGTTTVLKNALKNLNYVNVNYGDVMLEIAKEKKLVEDRDQIRKLPSDIQREIQKEAARKIRKIAEKENVIVDTHCTIKTPTGFLPGLPKWVLDELNPQLFILVEADPEEILVRRINDKSRSRDMEKINEIKLHQEMNRAAAMAYAVLTGASVKIIENHDEKLDEAVNELVNILEGVKQ</sequence>
<evidence type="ECO:0000256" key="1">
    <source>
        <dbReference type="ARBA" id="ARBA00000582"/>
    </source>
</evidence>
<keyword evidence="7 12" id="KW-0808">Transferase</keyword>
<evidence type="ECO:0000313" key="13">
    <source>
        <dbReference type="EMBL" id="ADP77675.1"/>
    </source>
</evidence>
<accession>E3GZE3</accession>
<comment type="catalytic activity">
    <reaction evidence="1 12">
        <text>AMP + ATP = 2 ADP</text>
        <dbReference type="Rhea" id="RHEA:12973"/>
        <dbReference type="ChEBI" id="CHEBI:30616"/>
        <dbReference type="ChEBI" id="CHEBI:456215"/>
        <dbReference type="ChEBI" id="CHEBI:456216"/>
        <dbReference type="EC" id="2.7.4.3"/>
    </reaction>
</comment>
<evidence type="ECO:0000256" key="10">
    <source>
        <dbReference type="ARBA" id="ARBA00022840"/>
    </source>
</evidence>
<dbReference type="EMBL" id="CP002278">
    <property type="protein sequence ID" value="ADP77675.1"/>
    <property type="molecule type" value="Genomic_DNA"/>
</dbReference>
<dbReference type="SUPFAM" id="SSF52540">
    <property type="entry name" value="P-loop containing nucleoside triphosphate hydrolases"/>
    <property type="match status" value="1"/>
</dbReference>
<dbReference type="NCBIfam" id="NF003122">
    <property type="entry name" value="PRK04040.1"/>
    <property type="match status" value="1"/>
</dbReference>
<evidence type="ECO:0000256" key="3">
    <source>
        <dbReference type="ARBA" id="ARBA00007088"/>
    </source>
</evidence>
<dbReference type="GO" id="GO:0005737">
    <property type="term" value="C:cytoplasm"/>
    <property type="evidence" value="ECO:0007669"/>
    <property type="project" value="UniProtKB-SubCell"/>
</dbReference>
<dbReference type="HOGENOM" id="CLU_119371_0_0_2"/>
<evidence type="ECO:0000256" key="6">
    <source>
        <dbReference type="ARBA" id="ARBA00022490"/>
    </source>
</evidence>
<comment type="similarity">
    <text evidence="3 12">Belongs to the archaeal adenylate kinase family.</text>
</comment>
<dbReference type="HAMAP" id="MF_00234">
    <property type="entry name" value="Adenylate_kinase_AdkA"/>
    <property type="match status" value="1"/>
</dbReference>
<keyword evidence="14" id="KW-1185">Reference proteome</keyword>